<accession>A0AA86URD2</accession>
<reference evidence="9 10" key="2">
    <citation type="submission" date="2024-07" db="EMBL/GenBank/DDBJ databases">
        <authorList>
            <person name="Akdeniz Z."/>
        </authorList>
    </citation>
    <scope>NUCLEOTIDE SEQUENCE [LARGE SCALE GENOMIC DNA]</scope>
</reference>
<keyword evidence="5" id="KW-0175">Coiled coil</keyword>
<evidence type="ECO:0000256" key="5">
    <source>
        <dbReference type="SAM" id="Coils"/>
    </source>
</evidence>
<comment type="caution">
    <text evidence="8">The sequence shown here is derived from an EMBL/GenBank/DDBJ whole genome shotgun (WGS) entry which is preliminary data.</text>
</comment>
<evidence type="ECO:0000256" key="2">
    <source>
        <dbReference type="ARBA" id="ARBA00022771"/>
    </source>
</evidence>
<evidence type="ECO:0000313" key="9">
    <source>
        <dbReference type="EMBL" id="CAL6078965.1"/>
    </source>
</evidence>
<dbReference type="Proteomes" id="UP001642409">
    <property type="component" value="Unassembled WGS sequence"/>
</dbReference>
<evidence type="ECO:0000256" key="1">
    <source>
        <dbReference type="ARBA" id="ARBA00022723"/>
    </source>
</evidence>
<sequence length="447" mass="52278">MSDIACPFCAVRYPSSELILHCQQCKQKQKQNQEKQKKLKQQVEKVTKQPVEEEEAGYIPKVVKNPMQQYYTKQPIVTKQEEIVEVEVKQKPVKPVFKPKQEVSFKEEVKVQSQIKQQALKQQQQQQYIEQEETIESKEEIKQSKSETQSEYQPKDGEFEDEEKEKVQCEYCGRYLNFDRIQKHEIVCKKSTNKKVKVFNADAQRLQTLQAEAAQLVQVVKAPRTNIDRTAKVKATKLMWEEDTTGNFGDKPVNNFKPVYEQDQDKPDQVQSKNETPKEESKKEKKVEIVSQKIEIENKDEIGGPRLNRTPVAKDTKDFNEDTTVLSTTKEQEKPKKHRKSSKSSSKDDQKEELEQLKQMLAIMAKQQQPQAPQQPQVQAPVQQIPQYYQQMPYEPYRPQYDPRQYQRSLPPPEYAQPQRARFCIYCGVMYQEQAIFCGNCGAKRVD</sequence>
<reference evidence="8" key="1">
    <citation type="submission" date="2023-06" db="EMBL/GenBank/DDBJ databases">
        <authorList>
            <person name="Kurt Z."/>
        </authorList>
    </citation>
    <scope>NUCLEOTIDE SEQUENCE</scope>
</reference>
<evidence type="ECO:0000256" key="3">
    <source>
        <dbReference type="ARBA" id="ARBA00022833"/>
    </source>
</evidence>
<evidence type="ECO:0000313" key="8">
    <source>
        <dbReference type="EMBL" id="CAI9947653.1"/>
    </source>
</evidence>
<feature type="compositionally biased region" description="Basic and acidic residues" evidence="6">
    <location>
        <begin position="275"/>
        <end position="287"/>
    </location>
</feature>
<dbReference type="AlphaFoldDB" id="A0AA86URD2"/>
<evidence type="ECO:0000256" key="4">
    <source>
        <dbReference type="PROSITE-ProRule" id="PRU01371"/>
    </source>
</evidence>
<feature type="coiled-coil region" evidence="5">
    <location>
        <begin position="22"/>
        <end position="49"/>
    </location>
</feature>
<evidence type="ECO:0000256" key="6">
    <source>
        <dbReference type="SAM" id="MobiDB-lite"/>
    </source>
</evidence>
<proteinExistence type="predicted"/>
<keyword evidence="1" id="KW-0479">Metal-binding</keyword>
<protein>
    <recommendedName>
        <fullName evidence="7">C2HC/C3H-type domain-containing protein</fullName>
    </recommendedName>
</protein>
<evidence type="ECO:0000313" key="10">
    <source>
        <dbReference type="Proteomes" id="UP001642409"/>
    </source>
</evidence>
<feature type="domain" description="C2HC/C3H-type" evidence="7">
    <location>
        <begin position="165"/>
        <end position="194"/>
    </location>
</feature>
<dbReference type="EMBL" id="CATOUU010000778">
    <property type="protein sequence ID" value="CAI9947653.1"/>
    <property type="molecule type" value="Genomic_DNA"/>
</dbReference>
<keyword evidence="2 4" id="KW-0863">Zinc-finger</keyword>
<feature type="region of interest" description="Disordered" evidence="6">
    <location>
        <begin position="136"/>
        <end position="164"/>
    </location>
</feature>
<dbReference type="PROSITE" id="PS52027">
    <property type="entry name" value="ZF_C2HC_C3H"/>
    <property type="match status" value="1"/>
</dbReference>
<organism evidence="8">
    <name type="scientific">Hexamita inflata</name>
    <dbReference type="NCBI Taxonomy" id="28002"/>
    <lineage>
        <taxon>Eukaryota</taxon>
        <taxon>Metamonada</taxon>
        <taxon>Diplomonadida</taxon>
        <taxon>Hexamitidae</taxon>
        <taxon>Hexamitinae</taxon>
        <taxon>Hexamita</taxon>
    </lineage>
</organism>
<evidence type="ECO:0000259" key="7">
    <source>
        <dbReference type="PROSITE" id="PS52027"/>
    </source>
</evidence>
<feature type="compositionally biased region" description="Basic and acidic residues" evidence="6">
    <location>
        <begin position="345"/>
        <end position="356"/>
    </location>
</feature>
<dbReference type="EMBL" id="CAXDID020000337">
    <property type="protein sequence ID" value="CAL6078965.1"/>
    <property type="molecule type" value="Genomic_DNA"/>
</dbReference>
<feature type="compositionally biased region" description="Basic and acidic residues" evidence="6">
    <location>
        <begin position="136"/>
        <end position="145"/>
    </location>
</feature>
<dbReference type="InterPro" id="IPR049899">
    <property type="entry name" value="Znf_C2HC_C3H"/>
</dbReference>
<dbReference type="GO" id="GO:0008270">
    <property type="term" value="F:zinc ion binding"/>
    <property type="evidence" value="ECO:0007669"/>
    <property type="project" value="UniProtKB-KW"/>
</dbReference>
<keyword evidence="3" id="KW-0862">Zinc</keyword>
<name>A0AA86URD2_9EUKA</name>
<keyword evidence="10" id="KW-1185">Reference proteome</keyword>
<feature type="region of interest" description="Disordered" evidence="6">
    <location>
        <begin position="244"/>
        <end position="287"/>
    </location>
</feature>
<gene>
    <name evidence="8" type="ORF">HINF_LOCUS35298</name>
    <name evidence="9" type="ORF">HINF_LOCUS59158</name>
</gene>
<feature type="region of interest" description="Disordered" evidence="6">
    <location>
        <begin position="300"/>
        <end position="358"/>
    </location>
</feature>